<evidence type="ECO:0000313" key="4">
    <source>
        <dbReference type="EMBL" id="MCS7481676.1"/>
    </source>
</evidence>
<feature type="signal peptide" evidence="2">
    <location>
        <begin position="1"/>
        <end position="21"/>
    </location>
</feature>
<dbReference type="EMBL" id="JANYMP010000019">
    <property type="protein sequence ID" value="MCS7481676.1"/>
    <property type="molecule type" value="Genomic_DNA"/>
</dbReference>
<feature type="compositionally biased region" description="Polar residues" evidence="1">
    <location>
        <begin position="29"/>
        <end position="40"/>
    </location>
</feature>
<dbReference type="InterPro" id="IPR019606">
    <property type="entry name" value="GerMN"/>
</dbReference>
<gene>
    <name evidence="4" type="ORF">NZH93_32875</name>
</gene>
<evidence type="ECO:0000256" key="1">
    <source>
        <dbReference type="SAM" id="MobiDB-lite"/>
    </source>
</evidence>
<proteinExistence type="predicted"/>
<feature type="domain" description="GerMN" evidence="3">
    <location>
        <begin position="207"/>
        <end position="295"/>
    </location>
</feature>
<name>A0A9X2VS75_9PSEU</name>
<accession>A0A9X2VS75</accession>
<dbReference type="Pfam" id="PF10646">
    <property type="entry name" value="Germane"/>
    <property type="match status" value="1"/>
</dbReference>
<evidence type="ECO:0000313" key="5">
    <source>
        <dbReference type="Proteomes" id="UP001141259"/>
    </source>
</evidence>
<dbReference type="RefSeq" id="WP_259627156.1">
    <property type="nucleotide sequence ID" value="NZ_JANYMP010000019.1"/>
</dbReference>
<dbReference type="SMART" id="SM00909">
    <property type="entry name" value="Germane"/>
    <property type="match status" value="1"/>
</dbReference>
<dbReference type="Pfam" id="PF10647">
    <property type="entry name" value="Gmad1"/>
    <property type="match status" value="1"/>
</dbReference>
<dbReference type="InterPro" id="IPR059026">
    <property type="entry name" value="LpqB_N"/>
</dbReference>
<comment type="caution">
    <text evidence="4">The sequence shown here is derived from an EMBL/GenBank/DDBJ whole genome shotgun (WGS) entry which is preliminary data.</text>
</comment>
<organism evidence="4 5">
    <name type="scientific">Umezawaea endophytica</name>
    <dbReference type="NCBI Taxonomy" id="1654476"/>
    <lineage>
        <taxon>Bacteria</taxon>
        <taxon>Bacillati</taxon>
        <taxon>Actinomycetota</taxon>
        <taxon>Actinomycetes</taxon>
        <taxon>Pseudonocardiales</taxon>
        <taxon>Pseudonocardiaceae</taxon>
        <taxon>Umezawaea</taxon>
    </lineage>
</organism>
<protein>
    <submittedName>
        <fullName evidence="4">LpqB family beta-propeller domain-containing protein</fullName>
    </submittedName>
</protein>
<dbReference type="Proteomes" id="UP001141259">
    <property type="component" value="Unassembled WGS sequence"/>
</dbReference>
<dbReference type="Pfam" id="PF25976">
    <property type="entry name" value="LpqB_N"/>
    <property type="match status" value="1"/>
</dbReference>
<dbReference type="InterPro" id="IPR018910">
    <property type="entry name" value="LpqB_C"/>
</dbReference>
<sequence length="583" mass="61966">MKRRSRFLALLVALLPLAGCAAIPTQTYPKPLGPSSSRQPSGEAPEPEKNLDALQIVREFILASASPEGDYAAAKAYLTPDARKSWNTKGTPTIIDNAFNTVPSTGDADLPPDAKQRTVQLLGRNVGRLELADSSFVQQGGDVNEPVRVELVEGQWRISTPPVGVLVTIADFTRNYQRVVLFFYDKDRNVLVPDPRFVVIPPAISIPQRVVELLVKGPSSAMRGALFSELGPDAGINKPTAEANDGALEVDLTRLGDPSPAVRKKIVAQVVRSLAGVTSSRVRVLLDADVISTEKRDWRPADVQSGEALITPTAEERGMVATGGKLLSLPDDAQVKGPAGTGEYNIVSGAQSLDGSQLAVVSRIAPNAVRLRVGPAEDALREVELPAASLTRPTWMPGNTVGQPGTEVWTVADGTNVVRVVRGEGGALSANSVNATELTGFGHIDELRLSRDGTRVAVIVSGKLFIAAVVRGEDSSIALRIPRPQPTSLDGVVTTVDWLAQDVLVAGTSLPNSPVVRLNIDGLKIERYNTSNLTVPVTSIAAAPGRPILALDRTGLWSAGEVGDVWRSNQVKPETTGYVFYPG</sequence>
<dbReference type="AlphaFoldDB" id="A0A9X2VS75"/>
<feature type="chain" id="PRO_5040798637" evidence="2">
    <location>
        <begin position="22"/>
        <end position="583"/>
    </location>
</feature>
<keyword evidence="5" id="KW-1185">Reference proteome</keyword>
<dbReference type="SUPFAM" id="SSF69322">
    <property type="entry name" value="Tricorn protease domain 2"/>
    <property type="match status" value="1"/>
</dbReference>
<feature type="region of interest" description="Disordered" evidence="1">
    <location>
        <begin position="29"/>
        <end position="48"/>
    </location>
</feature>
<evidence type="ECO:0000256" key="2">
    <source>
        <dbReference type="SAM" id="SignalP"/>
    </source>
</evidence>
<reference evidence="4" key="1">
    <citation type="submission" date="2022-08" db="EMBL/GenBank/DDBJ databases">
        <authorList>
            <person name="Tistechok S."/>
            <person name="Samborskyy M."/>
            <person name="Roman I."/>
        </authorList>
    </citation>
    <scope>NUCLEOTIDE SEQUENCE</scope>
    <source>
        <strain evidence="4">DSM 103496</strain>
    </source>
</reference>
<keyword evidence="2" id="KW-0732">Signal</keyword>
<evidence type="ECO:0000259" key="3">
    <source>
        <dbReference type="SMART" id="SM00909"/>
    </source>
</evidence>